<dbReference type="EMBL" id="JAUHHV010000002">
    <property type="protein sequence ID" value="KAK1433072.1"/>
    <property type="molecule type" value="Genomic_DNA"/>
</dbReference>
<feature type="compositionally biased region" description="Basic and acidic residues" evidence="1">
    <location>
        <begin position="34"/>
        <end position="44"/>
    </location>
</feature>
<protein>
    <submittedName>
        <fullName evidence="2">Uncharacterized protein</fullName>
    </submittedName>
</protein>
<feature type="region of interest" description="Disordered" evidence="1">
    <location>
        <begin position="34"/>
        <end position="104"/>
    </location>
</feature>
<dbReference type="AlphaFoldDB" id="A0AAD8L1J6"/>
<evidence type="ECO:0000313" key="2">
    <source>
        <dbReference type="EMBL" id="KAK1433072.1"/>
    </source>
</evidence>
<name>A0AAD8L1J6_TARER</name>
<accession>A0AAD8L1J6</accession>
<evidence type="ECO:0000256" key="1">
    <source>
        <dbReference type="SAM" id="MobiDB-lite"/>
    </source>
</evidence>
<organism evidence="2 3">
    <name type="scientific">Tagetes erecta</name>
    <name type="common">African marigold</name>
    <dbReference type="NCBI Taxonomy" id="13708"/>
    <lineage>
        <taxon>Eukaryota</taxon>
        <taxon>Viridiplantae</taxon>
        <taxon>Streptophyta</taxon>
        <taxon>Embryophyta</taxon>
        <taxon>Tracheophyta</taxon>
        <taxon>Spermatophyta</taxon>
        <taxon>Magnoliopsida</taxon>
        <taxon>eudicotyledons</taxon>
        <taxon>Gunneridae</taxon>
        <taxon>Pentapetalae</taxon>
        <taxon>asterids</taxon>
        <taxon>campanulids</taxon>
        <taxon>Asterales</taxon>
        <taxon>Asteraceae</taxon>
        <taxon>Asteroideae</taxon>
        <taxon>Heliantheae alliance</taxon>
        <taxon>Tageteae</taxon>
        <taxon>Tagetes</taxon>
    </lineage>
</organism>
<dbReference type="Proteomes" id="UP001229421">
    <property type="component" value="Unassembled WGS sequence"/>
</dbReference>
<evidence type="ECO:0000313" key="3">
    <source>
        <dbReference type="Proteomes" id="UP001229421"/>
    </source>
</evidence>
<gene>
    <name evidence="2" type="ORF">QVD17_09978</name>
</gene>
<sequence>MDILAKSIHRNNENKERLALTVSLKQIYRSPELEREKKEIERQRMSGVTRPGKTGGSGRVSYPGQNGSGSRWVVIKTGQNGSGQDGSGSERIMKKMKMITGYRD</sequence>
<reference evidence="2" key="1">
    <citation type="journal article" date="2023" name="bioRxiv">
        <title>Improved chromosome-level genome assembly for marigold (Tagetes erecta).</title>
        <authorList>
            <person name="Jiang F."/>
            <person name="Yuan L."/>
            <person name="Wang S."/>
            <person name="Wang H."/>
            <person name="Xu D."/>
            <person name="Wang A."/>
            <person name="Fan W."/>
        </authorList>
    </citation>
    <scope>NUCLEOTIDE SEQUENCE</scope>
    <source>
        <strain evidence="2">WSJ</strain>
        <tissue evidence="2">Leaf</tissue>
    </source>
</reference>
<keyword evidence="3" id="KW-1185">Reference proteome</keyword>
<comment type="caution">
    <text evidence="2">The sequence shown here is derived from an EMBL/GenBank/DDBJ whole genome shotgun (WGS) entry which is preliminary data.</text>
</comment>
<proteinExistence type="predicted"/>